<evidence type="ECO:0000313" key="2">
    <source>
        <dbReference type="Proteomes" id="UP001164459"/>
    </source>
</evidence>
<proteinExistence type="predicted"/>
<sequence length="195" mass="19835">MLSAVGASAPPALVPATPPAAADEFLVGLQAPIPLKNVRARLEHDGGIELEIDYDLQDIGHVSVALHGAEDGSGLGVVTIANAVVGEVEFAGGEVVWERTDLSALEPAQAQVVGASILQVWDDEHVTEALGLVPPDDRDLKCSVASGLAGGTAAVMVASICGVFLKAPSCLGAGYGTFHKVSGYIADKCNGAQNK</sequence>
<organism evidence="1 2">
    <name type="scientific">Nannocystis punicea</name>
    <dbReference type="NCBI Taxonomy" id="2995304"/>
    <lineage>
        <taxon>Bacteria</taxon>
        <taxon>Pseudomonadati</taxon>
        <taxon>Myxococcota</taxon>
        <taxon>Polyangia</taxon>
        <taxon>Nannocystales</taxon>
        <taxon>Nannocystaceae</taxon>
        <taxon>Nannocystis</taxon>
    </lineage>
</organism>
<evidence type="ECO:0000313" key="1">
    <source>
        <dbReference type="EMBL" id="WAS95365.1"/>
    </source>
</evidence>
<gene>
    <name evidence="1" type="ORF">O0S08_04325</name>
</gene>
<accession>A0ABY7H8E4</accession>
<name>A0ABY7H8E4_9BACT</name>
<keyword evidence="2" id="KW-1185">Reference proteome</keyword>
<dbReference type="RefSeq" id="WP_269037697.1">
    <property type="nucleotide sequence ID" value="NZ_CP114040.1"/>
</dbReference>
<protein>
    <submittedName>
        <fullName evidence="1">Uncharacterized protein</fullName>
    </submittedName>
</protein>
<dbReference type="Proteomes" id="UP001164459">
    <property type="component" value="Chromosome"/>
</dbReference>
<dbReference type="EMBL" id="CP114040">
    <property type="protein sequence ID" value="WAS95365.1"/>
    <property type="molecule type" value="Genomic_DNA"/>
</dbReference>
<reference evidence="1" key="1">
    <citation type="submission" date="2022-11" db="EMBL/GenBank/DDBJ databases">
        <title>Minimal conservation of predation-associated metabolite biosynthetic gene clusters underscores biosynthetic potential of Myxococcota including descriptions for ten novel species: Archangium lansinium sp. nov., Myxococcus landrumus sp. nov., Nannocystis bai.</title>
        <authorList>
            <person name="Ahearne A."/>
            <person name="Stevens C."/>
            <person name="Dowd S."/>
        </authorList>
    </citation>
    <scope>NUCLEOTIDE SEQUENCE</scope>
    <source>
        <strain evidence="1">Fl3</strain>
    </source>
</reference>